<comment type="cofactor">
    <cofactor evidence="1">
        <name>Zn(2+)</name>
        <dbReference type="ChEBI" id="CHEBI:29105"/>
    </cofactor>
</comment>
<dbReference type="InterPro" id="IPR013149">
    <property type="entry name" value="ADH-like_C"/>
</dbReference>
<dbReference type="InterPro" id="IPR011032">
    <property type="entry name" value="GroES-like_sf"/>
</dbReference>
<dbReference type="EMBL" id="QUAL01000162">
    <property type="protein sequence ID" value="RIQ20644.1"/>
    <property type="molecule type" value="Genomic_DNA"/>
</dbReference>
<name>A0A418KNM6_9ACTN</name>
<keyword evidence="8" id="KW-1185">Reference proteome</keyword>
<dbReference type="GO" id="GO:0046872">
    <property type="term" value="F:metal ion binding"/>
    <property type="evidence" value="ECO:0007669"/>
    <property type="project" value="UniProtKB-KW"/>
</dbReference>
<dbReference type="AlphaFoldDB" id="A0A418KNM6"/>
<proteinExistence type="inferred from homology"/>
<reference evidence="7 8" key="1">
    <citation type="submission" date="2018-09" db="EMBL/GenBank/DDBJ databases">
        <title>Isolation, diversity and antifungal activity of actinobacteria from wheat.</title>
        <authorList>
            <person name="Han C."/>
        </authorList>
    </citation>
    <scope>NUCLEOTIDE SEQUENCE [LARGE SCALE GENOMIC DNA]</scope>
    <source>
        <strain evidence="7 8">NEAU-YY265</strain>
    </source>
</reference>
<evidence type="ECO:0000313" key="8">
    <source>
        <dbReference type="Proteomes" id="UP000284057"/>
    </source>
</evidence>
<feature type="domain" description="Alcohol dehydrogenase-like C-terminal" evidence="6">
    <location>
        <begin position="165"/>
        <end position="276"/>
    </location>
</feature>
<dbReference type="InterPro" id="IPR036291">
    <property type="entry name" value="NAD(P)-bd_dom_sf"/>
</dbReference>
<dbReference type="GO" id="GO:0016491">
    <property type="term" value="F:oxidoreductase activity"/>
    <property type="evidence" value="ECO:0007669"/>
    <property type="project" value="UniProtKB-KW"/>
</dbReference>
<comment type="similarity">
    <text evidence="2">Belongs to the zinc-containing alcohol dehydrogenase family.</text>
</comment>
<dbReference type="SUPFAM" id="SSF50129">
    <property type="entry name" value="GroES-like"/>
    <property type="match status" value="1"/>
</dbReference>
<evidence type="ECO:0000259" key="6">
    <source>
        <dbReference type="Pfam" id="PF00107"/>
    </source>
</evidence>
<comment type="caution">
    <text evidence="7">The sequence shown here is derived from an EMBL/GenBank/DDBJ whole genome shotgun (WGS) entry which is preliminary data.</text>
</comment>
<dbReference type="RefSeq" id="WP_119661058.1">
    <property type="nucleotide sequence ID" value="NZ_QUAL01000162.1"/>
</dbReference>
<dbReference type="PANTHER" id="PTHR43350">
    <property type="entry name" value="NAD-DEPENDENT ALCOHOL DEHYDROGENASE"/>
    <property type="match status" value="1"/>
</dbReference>
<keyword evidence="5" id="KW-0560">Oxidoreductase</keyword>
<dbReference type="Gene3D" id="3.40.50.720">
    <property type="entry name" value="NAD(P)-binding Rossmann-like Domain"/>
    <property type="match status" value="1"/>
</dbReference>
<evidence type="ECO:0000313" key="7">
    <source>
        <dbReference type="EMBL" id="RIQ20644.1"/>
    </source>
</evidence>
<keyword evidence="3" id="KW-0479">Metal-binding</keyword>
<dbReference type="PANTHER" id="PTHR43350:SF19">
    <property type="entry name" value="D-GULOSIDE 3-DEHYDROGENASE"/>
    <property type="match status" value="1"/>
</dbReference>
<dbReference type="OrthoDB" id="9781588at2"/>
<evidence type="ECO:0000256" key="3">
    <source>
        <dbReference type="ARBA" id="ARBA00022723"/>
    </source>
</evidence>
<dbReference type="SUPFAM" id="SSF51735">
    <property type="entry name" value="NAD(P)-binding Rossmann-fold domains"/>
    <property type="match status" value="1"/>
</dbReference>
<evidence type="ECO:0000256" key="4">
    <source>
        <dbReference type="ARBA" id="ARBA00022833"/>
    </source>
</evidence>
<dbReference type="CDD" id="cd08255">
    <property type="entry name" value="2-desacetyl-2-hydroxyethyl_bacteriochlorophyllide_like"/>
    <property type="match status" value="1"/>
</dbReference>
<dbReference type="Proteomes" id="UP000284057">
    <property type="component" value="Unassembled WGS sequence"/>
</dbReference>
<evidence type="ECO:0000256" key="1">
    <source>
        <dbReference type="ARBA" id="ARBA00001947"/>
    </source>
</evidence>
<dbReference type="Gene3D" id="3.90.180.10">
    <property type="entry name" value="Medium-chain alcohol dehydrogenases, catalytic domain"/>
    <property type="match status" value="2"/>
</dbReference>
<evidence type="ECO:0000256" key="5">
    <source>
        <dbReference type="ARBA" id="ARBA00023002"/>
    </source>
</evidence>
<protein>
    <submittedName>
        <fullName evidence="7">Oxidoreductase</fullName>
    </submittedName>
</protein>
<organism evidence="7 8">
    <name type="scientific">Jiangella rhizosphaerae</name>
    <dbReference type="NCBI Taxonomy" id="2293569"/>
    <lineage>
        <taxon>Bacteria</taxon>
        <taxon>Bacillati</taxon>
        <taxon>Actinomycetota</taxon>
        <taxon>Actinomycetes</taxon>
        <taxon>Jiangellales</taxon>
        <taxon>Jiangellaceae</taxon>
        <taxon>Jiangella</taxon>
    </lineage>
</organism>
<sequence length="357" mass="36791">MPLVVQFTGPRQVGVADEPSSPLGAGQVRIATWYSGISAGTELTAYRGSNPYLTKTWDAGARLFTEGSPSFSYPVSGWGYQEVGQVTEVAPDVSSPRVGDVVYGIWGHRAETVVPAVIAARRLLPSGVDPVHGVFARVGAIALNAVLAADVHLGEHVAIFGQGVIGLLATRLAGLNGASVTAVDGLADRVALASRFGAVRAVPADLPGGAAVAVRSVTGGAGADTAIELSGSYRALHEAIRAVRPAGRVVAAGFYQGDGAGLRLGEEFHHNRVEIVASQISGTPRALGDRWNHDRLLTVFMSLVASGQVDVAPLLSHVVPVADVAGAFDLLDQRPAEALQVVLRFPAAPATGATAPR</sequence>
<evidence type="ECO:0000256" key="2">
    <source>
        <dbReference type="ARBA" id="ARBA00008072"/>
    </source>
</evidence>
<keyword evidence="4" id="KW-0862">Zinc</keyword>
<dbReference type="Pfam" id="PF00107">
    <property type="entry name" value="ADH_zinc_N"/>
    <property type="match status" value="1"/>
</dbReference>
<gene>
    <name evidence="7" type="ORF">DY240_17095</name>
</gene>
<accession>A0A418KNM6</accession>